<protein>
    <submittedName>
        <fullName evidence="1">NS3</fullName>
    </submittedName>
</protein>
<proteinExistence type="predicted"/>
<gene>
    <name evidence="1" type="primary">NS3</name>
</gene>
<name>A0A7L7YTK7_9VIRU</name>
<sequence>MVLCPFGNKYCVPCKCPKCSMCMECRGNKDHVDIPCFESYSVDLSAEGESLPTPEEEDEMSAVQPSTPISATALFKDPEYAELGEYFKFVTVVRYATVQDGNYEANQQLYQYLSEYVKREQFKDMYDQFGDSMVYNSGPYRLRTPVIAKDHKIKHLLCGEEDKTALKGIITVHSTSRQELIELIKDDECYFFCDTCGFFLFPEIEFMSDRVMDIPDFYPTCENHYMSIHLDEDNCAIVQTTDFTTFQYYSCSDDDCFFDTPAAKRQKVTHE</sequence>
<organism evidence="1">
    <name type="scientific">uncultured densovirus</name>
    <dbReference type="NCBI Taxonomy" id="748192"/>
    <lineage>
        <taxon>Viruses</taxon>
        <taxon>Monodnaviria</taxon>
        <taxon>Shotokuvirae</taxon>
        <taxon>Cossaviricota</taxon>
        <taxon>Quintoviricetes</taxon>
        <taxon>Piccovirales</taxon>
        <taxon>Parvoviridae</taxon>
        <taxon>Densovirinae</taxon>
        <taxon>environmental samples</taxon>
    </lineage>
</organism>
<evidence type="ECO:0000313" key="1">
    <source>
        <dbReference type="EMBL" id="QOD39595.1"/>
    </source>
</evidence>
<accession>A0A7L7YTK7</accession>
<reference evidence="1" key="1">
    <citation type="submission" date="2020-07" db="EMBL/GenBank/DDBJ databases">
        <title>Diversity of sea star-associated densoviruses and transcribed endogenized viral elements of densovirus origin.</title>
        <authorList>
            <person name="Jackson E.W."/>
            <person name="Hewson I."/>
        </authorList>
    </citation>
    <scope>NUCLEOTIDE SEQUENCE</scope>
</reference>
<dbReference type="EMBL" id="MT733048">
    <property type="protein sequence ID" value="QOD39595.1"/>
    <property type="molecule type" value="Genomic_DNA"/>
</dbReference>